<organism evidence="1 2">
    <name type="scientific">Sphingobacterium nematocida</name>
    <dbReference type="NCBI Taxonomy" id="1513896"/>
    <lineage>
        <taxon>Bacteria</taxon>
        <taxon>Pseudomonadati</taxon>
        <taxon>Bacteroidota</taxon>
        <taxon>Sphingobacteriia</taxon>
        <taxon>Sphingobacteriales</taxon>
        <taxon>Sphingobacteriaceae</taxon>
        <taxon>Sphingobacterium</taxon>
    </lineage>
</organism>
<dbReference type="InterPro" id="IPR046155">
    <property type="entry name" value="DUF6157"/>
</dbReference>
<dbReference type="OrthoDB" id="2361182at2"/>
<name>A0A1T5GMM2_9SPHI</name>
<reference evidence="2" key="1">
    <citation type="submission" date="2017-02" db="EMBL/GenBank/DDBJ databases">
        <authorList>
            <person name="Varghese N."/>
            <person name="Submissions S."/>
        </authorList>
    </citation>
    <scope>NUCLEOTIDE SEQUENCE [LARGE SCALE GENOMIC DNA]</scope>
    <source>
        <strain evidence="2">DSM 24091</strain>
    </source>
</reference>
<dbReference type="STRING" id="1513896.SAMN05660841_04200"/>
<dbReference type="AlphaFoldDB" id="A0A1T5GMM2"/>
<keyword evidence="2" id="KW-1185">Reference proteome</keyword>
<gene>
    <name evidence="1" type="ORF">SAMN05660841_04200</name>
</gene>
<protein>
    <submittedName>
        <fullName evidence="1">Uncharacterized protein</fullName>
    </submittedName>
</protein>
<dbReference type="EMBL" id="FUZF01000028">
    <property type="protein sequence ID" value="SKC09666.1"/>
    <property type="molecule type" value="Genomic_DNA"/>
</dbReference>
<sequence length="136" mass="15758">MKIHSTNYFDTFIEVAEDTKVDKGYRPPTKDKKTVADMQYELIVQNPYKFTSDDLLFKVFAERNDVTQEEYEQARAQLFSKGQACLRASPLTKTYGFGIHHDDHGKIALYGMETEEYQKFLADAKIKKVKAMKSSR</sequence>
<dbReference type="Proteomes" id="UP000190150">
    <property type="component" value="Unassembled WGS sequence"/>
</dbReference>
<accession>A0A1T5GMM2</accession>
<evidence type="ECO:0000313" key="1">
    <source>
        <dbReference type="EMBL" id="SKC09666.1"/>
    </source>
</evidence>
<evidence type="ECO:0000313" key="2">
    <source>
        <dbReference type="Proteomes" id="UP000190150"/>
    </source>
</evidence>
<proteinExistence type="predicted"/>
<dbReference type="Pfam" id="PF19654">
    <property type="entry name" value="DUF6157"/>
    <property type="match status" value="1"/>
</dbReference>
<dbReference type="RefSeq" id="WP_079645825.1">
    <property type="nucleotide sequence ID" value="NZ_FUZF01000028.1"/>
</dbReference>